<evidence type="ECO:0000313" key="3">
    <source>
        <dbReference type="Proteomes" id="UP000324632"/>
    </source>
</evidence>
<dbReference type="EMBL" id="SOYY01000011">
    <property type="protein sequence ID" value="KAA0714710.1"/>
    <property type="molecule type" value="Genomic_DNA"/>
</dbReference>
<accession>A0A5A9NY03</accession>
<organism evidence="2 3">
    <name type="scientific">Triplophysa tibetana</name>
    <dbReference type="NCBI Taxonomy" id="1572043"/>
    <lineage>
        <taxon>Eukaryota</taxon>
        <taxon>Metazoa</taxon>
        <taxon>Chordata</taxon>
        <taxon>Craniata</taxon>
        <taxon>Vertebrata</taxon>
        <taxon>Euteleostomi</taxon>
        <taxon>Actinopterygii</taxon>
        <taxon>Neopterygii</taxon>
        <taxon>Teleostei</taxon>
        <taxon>Ostariophysi</taxon>
        <taxon>Cypriniformes</taxon>
        <taxon>Nemacheilidae</taxon>
        <taxon>Triplophysa</taxon>
    </lineage>
</organism>
<sequence>MKRDPTGGSKDTQEIAHNKGRSREYIELFPSGRIDIAMKEEQYDSVGPENIEGHRAVQDLAEILVSLRENPLVLTREECTRIITLWPALGHHHQTTLKQRRFRAN</sequence>
<reference evidence="2 3" key="1">
    <citation type="journal article" date="2019" name="Mol. Ecol. Resour.">
        <title>Chromosome-level genome assembly of Triplophysa tibetana, a fish adapted to the harsh high-altitude environment of the Tibetan Plateau.</title>
        <authorList>
            <person name="Yang X."/>
            <person name="Liu H."/>
            <person name="Ma Z."/>
            <person name="Zou Y."/>
            <person name="Zou M."/>
            <person name="Mao Y."/>
            <person name="Li X."/>
            <person name="Wang H."/>
            <person name="Chen T."/>
            <person name="Wang W."/>
            <person name="Yang R."/>
        </authorList>
    </citation>
    <scope>NUCLEOTIDE SEQUENCE [LARGE SCALE GENOMIC DNA]</scope>
    <source>
        <strain evidence="2">TTIB1903HZAU</strain>
        <tissue evidence="2">Muscle</tissue>
    </source>
</reference>
<evidence type="ECO:0000313" key="2">
    <source>
        <dbReference type="EMBL" id="KAA0714710.1"/>
    </source>
</evidence>
<proteinExistence type="predicted"/>
<keyword evidence="3" id="KW-1185">Reference proteome</keyword>
<evidence type="ECO:0000256" key="1">
    <source>
        <dbReference type="SAM" id="MobiDB-lite"/>
    </source>
</evidence>
<feature type="region of interest" description="Disordered" evidence="1">
    <location>
        <begin position="1"/>
        <end position="22"/>
    </location>
</feature>
<dbReference type="Proteomes" id="UP000324632">
    <property type="component" value="Chromosome 11"/>
</dbReference>
<name>A0A5A9NY03_9TELE</name>
<protein>
    <submittedName>
        <fullName evidence="2">Uncharacterized protein</fullName>
    </submittedName>
</protein>
<comment type="caution">
    <text evidence="2">The sequence shown here is derived from an EMBL/GenBank/DDBJ whole genome shotgun (WGS) entry which is preliminary data.</text>
</comment>
<dbReference type="AlphaFoldDB" id="A0A5A9NY03"/>
<gene>
    <name evidence="2" type="ORF">E1301_Tti006450</name>
</gene>